<name>A0A0F9KJ63_9ZZZZ</name>
<proteinExistence type="predicted"/>
<keyword evidence="1" id="KW-1133">Transmembrane helix</keyword>
<gene>
    <name evidence="2" type="ORF">LCGC14_1324070</name>
</gene>
<evidence type="ECO:0000313" key="2">
    <source>
        <dbReference type="EMBL" id="KKM81998.1"/>
    </source>
</evidence>
<sequence length="86" mass="9333">MKSDKLVGNIFFAVFSSLVAFAAWVGFATLFFRIILIDRSLALEDYMLVGGFIGIFMAMLIAITVAIVIGVINLVGAKIWGNKKSS</sequence>
<protein>
    <submittedName>
        <fullName evidence="2">Uncharacterized protein</fullName>
    </submittedName>
</protein>
<organism evidence="2">
    <name type="scientific">marine sediment metagenome</name>
    <dbReference type="NCBI Taxonomy" id="412755"/>
    <lineage>
        <taxon>unclassified sequences</taxon>
        <taxon>metagenomes</taxon>
        <taxon>ecological metagenomes</taxon>
    </lineage>
</organism>
<comment type="caution">
    <text evidence="2">The sequence shown here is derived from an EMBL/GenBank/DDBJ whole genome shotgun (WGS) entry which is preliminary data.</text>
</comment>
<feature type="transmembrane region" description="Helical" evidence="1">
    <location>
        <begin position="12"/>
        <end position="36"/>
    </location>
</feature>
<keyword evidence="1" id="KW-0812">Transmembrane</keyword>
<dbReference type="EMBL" id="LAZR01007930">
    <property type="protein sequence ID" value="KKM81998.1"/>
    <property type="molecule type" value="Genomic_DNA"/>
</dbReference>
<reference evidence="2" key="1">
    <citation type="journal article" date="2015" name="Nature">
        <title>Complex archaea that bridge the gap between prokaryotes and eukaryotes.</title>
        <authorList>
            <person name="Spang A."/>
            <person name="Saw J.H."/>
            <person name="Jorgensen S.L."/>
            <person name="Zaremba-Niedzwiedzka K."/>
            <person name="Martijn J."/>
            <person name="Lind A.E."/>
            <person name="van Eijk R."/>
            <person name="Schleper C."/>
            <person name="Guy L."/>
            <person name="Ettema T.J."/>
        </authorList>
    </citation>
    <scope>NUCLEOTIDE SEQUENCE</scope>
</reference>
<keyword evidence="1" id="KW-0472">Membrane</keyword>
<dbReference type="AlphaFoldDB" id="A0A0F9KJ63"/>
<evidence type="ECO:0000256" key="1">
    <source>
        <dbReference type="SAM" id="Phobius"/>
    </source>
</evidence>
<accession>A0A0F9KJ63</accession>
<feature type="transmembrane region" description="Helical" evidence="1">
    <location>
        <begin position="48"/>
        <end position="75"/>
    </location>
</feature>